<evidence type="ECO:0000256" key="3">
    <source>
        <dbReference type="ARBA" id="ARBA00022729"/>
    </source>
</evidence>
<dbReference type="EMBL" id="FOSF01000089">
    <property type="protein sequence ID" value="SFK49029.1"/>
    <property type="molecule type" value="Genomic_DNA"/>
</dbReference>
<dbReference type="CDD" id="cd19994">
    <property type="entry name" value="PBP1_ChvE"/>
    <property type="match status" value="1"/>
</dbReference>
<feature type="signal peptide" evidence="4">
    <location>
        <begin position="1"/>
        <end position="26"/>
    </location>
</feature>
<dbReference type="InterPro" id="IPR025997">
    <property type="entry name" value="SBP_2_dom"/>
</dbReference>
<keyword evidence="3 4" id="KW-0732">Signal</keyword>
<protein>
    <submittedName>
        <fullName evidence="6">Putative multiple sugar transport system substrate-binding protein</fullName>
    </submittedName>
</protein>
<dbReference type="GO" id="GO:0030288">
    <property type="term" value="C:outer membrane-bounded periplasmic space"/>
    <property type="evidence" value="ECO:0007669"/>
    <property type="project" value="TreeGrafter"/>
</dbReference>
<evidence type="ECO:0000256" key="1">
    <source>
        <dbReference type="ARBA" id="ARBA00004418"/>
    </source>
</evidence>
<keyword evidence="6" id="KW-0762">Sugar transport</keyword>
<evidence type="ECO:0000256" key="4">
    <source>
        <dbReference type="SAM" id="SignalP"/>
    </source>
</evidence>
<dbReference type="PANTHER" id="PTHR30036:SF1">
    <property type="entry name" value="D-XYLOSE-BINDING PERIPLASMIC PROTEIN"/>
    <property type="match status" value="1"/>
</dbReference>
<accession>A0A662ZCU1</accession>
<evidence type="ECO:0000259" key="5">
    <source>
        <dbReference type="Pfam" id="PF13407"/>
    </source>
</evidence>
<dbReference type="Gene3D" id="3.40.50.2300">
    <property type="match status" value="2"/>
</dbReference>
<evidence type="ECO:0000256" key="2">
    <source>
        <dbReference type="ARBA" id="ARBA00007639"/>
    </source>
</evidence>
<keyword evidence="7" id="KW-1185">Reference proteome</keyword>
<dbReference type="SUPFAM" id="SSF53822">
    <property type="entry name" value="Periplasmic binding protein-like I"/>
    <property type="match status" value="1"/>
</dbReference>
<organism evidence="6 7">
    <name type="scientific">Succinivibrio dextrinosolvens</name>
    <dbReference type="NCBI Taxonomy" id="83771"/>
    <lineage>
        <taxon>Bacteria</taxon>
        <taxon>Pseudomonadati</taxon>
        <taxon>Pseudomonadota</taxon>
        <taxon>Gammaproteobacteria</taxon>
        <taxon>Aeromonadales</taxon>
        <taxon>Succinivibrionaceae</taxon>
        <taxon>Succinivibrio</taxon>
    </lineage>
</organism>
<keyword evidence="6" id="KW-0813">Transport</keyword>
<dbReference type="GO" id="GO:0055085">
    <property type="term" value="P:transmembrane transport"/>
    <property type="evidence" value="ECO:0007669"/>
    <property type="project" value="UniProtKB-ARBA"/>
</dbReference>
<dbReference type="PANTHER" id="PTHR30036">
    <property type="entry name" value="D-XYLOSE-BINDING PERIPLASMIC PROTEIN"/>
    <property type="match status" value="1"/>
</dbReference>
<sequence length="356" mass="40321">MNNSMKNLLTAALSVALMAISQPSFAKKVGISLPNPDKPRFNLDAEVMESELKENGHEVIIKCGDRTAKRQIQDIEKLIENDCDYLVIIPVDGRSLSDVLEKAKDKNIPVISYDRLIMDTDAVKYYVTFDNYKVGKILGEYLEEKLNLKNDSTETKYIEFFSGDQHDNNVEAFWNGSMEVLKPYLDQGKLVCRSGEQEKESTYIHNWETKEAKNRMIKLIDELNLGPDVNKNRLDAVLCHNDSLAVGVIEALYMNGGFRKNNFPLVTGQDCQVNNLKYINRGFQSMCVFKDARVLGYAAAQMLLQLINGEPVTINSSEDNDIDDEEIPTMLCSPKFVDKENMREIIKDSGYLDAES</sequence>
<feature type="chain" id="PRO_5024803308" evidence="4">
    <location>
        <begin position="27"/>
        <end position="356"/>
    </location>
</feature>
<feature type="domain" description="Periplasmic binding protein" evidence="5">
    <location>
        <begin position="29"/>
        <end position="310"/>
    </location>
</feature>
<dbReference type="InterPro" id="IPR050555">
    <property type="entry name" value="Bact_Solute-Bind_Prot2"/>
</dbReference>
<name>A0A662ZCU1_9GAMM</name>
<evidence type="ECO:0000313" key="6">
    <source>
        <dbReference type="EMBL" id="SFK49029.1"/>
    </source>
</evidence>
<reference evidence="6 7" key="1">
    <citation type="submission" date="2016-10" db="EMBL/GenBank/DDBJ databases">
        <authorList>
            <person name="Varghese N."/>
            <person name="Submissions S."/>
        </authorList>
    </citation>
    <scope>NUCLEOTIDE SEQUENCE [LARGE SCALE GENOMIC DNA]</scope>
    <source>
        <strain evidence="6 7">22B</strain>
    </source>
</reference>
<dbReference type="GO" id="GO:0030246">
    <property type="term" value="F:carbohydrate binding"/>
    <property type="evidence" value="ECO:0007669"/>
    <property type="project" value="TreeGrafter"/>
</dbReference>
<dbReference type="Pfam" id="PF13407">
    <property type="entry name" value="Peripla_BP_4"/>
    <property type="match status" value="1"/>
</dbReference>
<evidence type="ECO:0000313" key="7">
    <source>
        <dbReference type="Proteomes" id="UP000243374"/>
    </source>
</evidence>
<dbReference type="InterPro" id="IPR028082">
    <property type="entry name" value="Peripla_BP_I"/>
</dbReference>
<gene>
    <name evidence="6" type="ORF">SAMN04487865_10895</name>
</gene>
<proteinExistence type="inferred from homology"/>
<dbReference type="AlphaFoldDB" id="A0A662ZCU1"/>
<comment type="subcellular location">
    <subcellularLocation>
        <location evidence="1">Periplasm</location>
    </subcellularLocation>
</comment>
<dbReference type="Proteomes" id="UP000243374">
    <property type="component" value="Unassembled WGS sequence"/>
</dbReference>
<comment type="similarity">
    <text evidence="2">Belongs to the bacterial solute-binding protein 2 family.</text>
</comment>